<dbReference type="EMBL" id="JBHSAY010000009">
    <property type="protein sequence ID" value="MFC4132180.1"/>
    <property type="molecule type" value="Genomic_DNA"/>
</dbReference>
<comment type="caution">
    <text evidence="4">The sequence shown here is derived from an EMBL/GenBank/DDBJ whole genome shotgun (WGS) entry which is preliminary data.</text>
</comment>
<dbReference type="NCBIfam" id="TIGR00377">
    <property type="entry name" value="ant_ant_sig"/>
    <property type="match status" value="1"/>
</dbReference>
<name>A0ABV8LMJ0_9ACTN</name>
<sequence>MTQLTVHPYARGSDVRHVAMAGEVDISTCAQFATGITDAIRHPEVNHVVVDLDDVTFIDAQAVHALMRCRWAAARHGTTLTVANAHDIVERVLAVTGVMNGVTDPDASDDVADLDPDGA</sequence>
<dbReference type="Pfam" id="PF01740">
    <property type="entry name" value="STAS"/>
    <property type="match status" value="1"/>
</dbReference>
<dbReference type="InterPro" id="IPR036513">
    <property type="entry name" value="STAS_dom_sf"/>
</dbReference>
<dbReference type="Gene3D" id="3.30.750.24">
    <property type="entry name" value="STAS domain"/>
    <property type="match status" value="1"/>
</dbReference>
<dbReference type="CDD" id="cd07043">
    <property type="entry name" value="STAS_anti-anti-sigma_factors"/>
    <property type="match status" value="1"/>
</dbReference>
<evidence type="ECO:0000259" key="3">
    <source>
        <dbReference type="PROSITE" id="PS50801"/>
    </source>
</evidence>
<accession>A0ABV8LMJ0</accession>
<evidence type="ECO:0000256" key="1">
    <source>
        <dbReference type="ARBA" id="ARBA00009013"/>
    </source>
</evidence>
<keyword evidence="5" id="KW-1185">Reference proteome</keyword>
<dbReference type="SUPFAM" id="SSF52091">
    <property type="entry name" value="SpoIIaa-like"/>
    <property type="match status" value="1"/>
</dbReference>
<evidence type="ECO:0000313" key="4">
    <source>
        <dbReference type="EMBL" id="MFC4132180.1"/>
    </source>
</evidence>
<dbReference type="InterPro" id="IPR002645">
    <property type="entry name" value="STAS_dom"/>
</dbReference>
<evidence type="ECO:0000313" key="5">
    <source>
        <dbReference type="Proteomes" id="UP001595816"/>
    </source>
</evidence>
<proteinExistence type="inferred from homology"/>
<dbReference type="PANTHER" id="PTHR33495:SF2">
    <property type="entry name" value="ANTI-SIGMA FACTOR ANTAGONIST TM_1081-RELATED"/>
    <property type="match status" value="1"/>
</dbReference>
<dbReference type="PROSITE" id="PS50801">
    <property type="entry name" value="STAS"/>
    <property type="match status" value="1"/>
</dbReference>
<reference evidence="5" key="1">
    <citation type="journal article" date="2019" name="Int. J. Syst. Evol. Microbiol.">
        <title>The Global Catalogue of Microorganisms (GCM) 10K type strain sequencing project: providing services to taxonomists for standard genome sequencing and annotation.</title>
        <authorList>
            <consortium name="The Broad Institute Genomics Platform"/>
            <consortium name="The Broad Institute Genome Sequencing Center for Infectious Disease"/>
            <person name="Wu L."/>
            <person name="Ma J."/>
        </authorList>
    </citation>
    <scope>NUCLEOTIDE SEQUENCE [LARGE SCALE GENOMIC DNA]</scope>
    <source>
        <strain evidence="5">CGMCC 4.7289</strain>
    </source>
</reference>
<dbReference type="InterPro" id="IPR003658">
    <property type="entry name" value="Anti-sigma_ant"/>
</dbReference>
<comment type="similarity">
    <text evidence="1 2">Belongs to the anti-sigma-factor antagonist family.</text>
</comment>
<dbReference type="PANTHER" id="PTHR33495">
    <property type="entry name" value="ANTI-SIGMA FACTOR ANTAGONIST TM_1081-RELATED-RELATED"/>
    <property type="match status" value="1"/>
</dbReference>
<dbReference type="RefSeq" id="WP_253753731.1">
    <property type="nucleotide sequence ID" value="NZ_JAMZDZ010000001.1"/>
</dbReference>
<gene>
    <name evidence="4" type="ORF">ACFOZ4_16335</name>
</gene>
<dbReference type="Proteomes" id="UP001595816">
    <property type="component" value="Unassembled WGS sequence"/>
</dbReference>
<feature type="domain" description="STAS" evidence="3">
    <location>
        <begin position="18"/>
        <end position="98"/>
    </location>
</feature>
<protein>
    <recommendedName>
        <fullName evidence="2">Anti-sigma factor antagonist</fullName>
    </recommendedName>
</protein>
<evidence type="ECO:0000256" key="2">
    <source>
        <dbReference type="RuleBase" id="RU003749"/>
    </source>
</evidence>
<organism evidence="4 5">
    <name type="scientific">Hamadaea flava</name>
    <dbReference type="NCBI Taxonomy" id="1742688"/>
    <lineage>
        <taxon>Bacteria</taxon>
        <taxon>Bacillati</taxon>
        <taxon>Actinomycetota</taxon>
        <taxon>Actinomycetes</taxon>
        <taxon>Micromonosporales</taxon>
        <taxon>Micromonosporaceae</taxon>
        <taxon>Hamadaea</taxon>
    </lineage>
</organism>